<protein>
    <submittedName>
        <fullName evidence="2">Uncharacterized protein</fullName>
    </submittedName>
</protein>
<gene>
    <name evidence="2" type="ORF">CHIRRI_LOCUS11816</name>
</gene>
<dbReference type="SUPFAM" id="SSF51735">
    <property type="entry name" value="NAD(P)-binding Rossmann-fold domains"/>
    <property type="match status" value="1"/>
</dbReference>
<dbReference type="Pfam" id="PF00106">
    <property type="entry name" value="adh_short"/>
    <property type="match status" value="1"/>
</dbReference>
<proteinExistence type="predicted"/>
<accession>A0A9N9WWK3</accession>
<keyword evidence="1" id="KW-0560">Oxidoreductase</keyword>
<dbReference type="PRINTS" id="PR00081">
    <property type="entry name" value="GDHRDH"/>
</dbReference>
<dbReference type="OrthoDB" id="191139at2759"/>
<dbReference type="EMBL" id="OU895879">
    <property type="protein sequence ID" value="CAG9808984.1"/>
    <property type="molecule type" value="Genomic_DNA"/>
</dbReference>
<reference evidence="2" key="1">
    <citation type="submission" date="2022-01" db="EMBL/GenBank/DDBJ databases">
        <authorList>
            <person name="King R."/>
        </authorList>
    </citation>
    <scope>NUCLEOTIDE SEQUENCE</scope>
</reference>
<evidence type="ECO:0000313" key="3">
    <source>
        <dbReference type="Proteomes" id="UP001153620"/>
    </source>
</evidence>
<dbReference type="Proteomes" id="UP001153620">
    <property type="component" value="Chromosome 3"/>
</dbReference>
<dbReference type="PANTHER" id="PTHR43157:SF31">
    <property type="entry name" value="PHOSPHATIDYLINOSITOL-GLYCAN BIOSYNTHESIS CLASS F PROTEIN"/>
    <property type="match status" value="1"/>
</dbReference>
<dbReference type="InterPro" id="IPR002347">
    <property type="entry name" value="SDR_fam"/>
</dbReference>
<keyword evidence="3" id="KW-1185">Reference proteome</keyword>
<reference evidence="2" key="2">
    <citation type="submission" date="2022-10" db="EMBL/GenBank/DDBJ databases">
        <authorList>
            <consortium name="ENA_rothamsted_submissions"/>
            <consortium name="culmorum"/>
            <person name="King R."/>
        </authorList>
    </citation>
    <scope>NUCLEOTIDE SEQUENCE</scope>
</reference>
<dbReference type="Gene3D" id="3.40.50.720">
    <property type="entry name" value="NAD(P)-binding Rossmann-like Domain"/>
    <property type="match status" value="2"/>
</dbReference>
<dbReference type="GO" id="GO:0016491">
    <property type="term" value="F:oxidoreductase activity"/>
    <property type="evidence" value="ECO:0007669"/>
    <property type="project" value="UniProtKB-KW"/>
</dbReference>
<name>A0A9N9WWK3_9DIPT</name>
<sequence>MASYEIKKRMYINDAARIDGRVVIVTGCNTGIGKATVHELAERGGKIYMASRNEEATLQALNKIKESTKNEQLYFLKLDLASLDSVRDFSPFNRTTDGFELNFGVNHLGHFLLTNLLLDSLKAGAPSRIIIVSSALHKYANINRDDINCERDFPGTFKAYENSKLCNILFMRELSKRLEGTGVVCNALSPFLSDTDATRYLNSIQRFFFDILKKSFFYNSPEIGCQPIVMLAVEPSLSDVTGKYYVQFKVKEPTLRKQNYESWLWEKSEEMTKVFGK</sequence>
<dbReference type="InterPro" id="IPR036291">
    <property type="entry name" value="NAD(P)-bd_dom_sf"/>
</dbReference>
<organism evidence="2 3">
    <name type="scientific">Chironomus riparius</name>
    <dbReference type="NCBI Taxonomy" id="315576"/>
    <lineage>
        <taxon>Eukaryota</taxon>
        <taxon>Metazoa</taxon>
        <taxon>Ecdysozoa</taxon>
        <taxon>Arthropoda</taxon>
        <taxon>Hexapoda</taxon>
        <taxon>Insecta</taxon>
        <taxon>Pterygota</taxon>
        <taxon>Neoptera</taxon>
        <taxon>Endopterygota</taxon>
        <taxon>Diptera</taxon>
        <taxon>Nematocera</taxon>
        <taxon>Chironomoidea</taxon>
        <taxon>Chironomidae</taxon>
        <taxon>Chironominae</taxon>
        <taxon>Chironomus</taxon>
    </lineage>
</organism>
<dbReference type="AlphaFoldDB" id="A0A9N9WWK3"/>
<evidence type="ECO:0000256" key="1">
    <source>
        <dbReference type="ARBA" id="ARBA00023002"/>
    </source>
</evidence>
<evidence type="ECO:0000313" key="2">
    <source>
        <dbReference type="EMBL" id="CAG9808984.1"/>
    </source>
</evidence>
<dbReference type="PANTHER" id="PTHR43157">
    <property type="entry name" value="PHOSPHATIDYLINOSITOL-GLYCAN BIOSYNTHESIS CLASS F PROTEIN-RELATED"/>
    <property type="match status" value="1"/>
</dbReference>